<sequence length="310" mass="33424">MYIAIDGGGTKTEYLLLDKHFQVVDHYLGGCLNHDLLGNGWADVSLALKASIDVLLERNGLTVSDIEAVAAGISGLDTAGDQQQADACFSSAGISRFLAINDGYLPIAAENPAAWGVSLNCGTGMCCAAIDSSGNRIKLAGMDEWSGDAGGGNWIVMQMYRKVYENLILKDVNTPLVMEYVKAMNLGSKVDFINSWSDLKEGENAECKALHRKIIWLFFELLERSNPEAQALADQMIKCAAYSIDAAVRELHFSGEKIPVYLSGSILTKAASSGYLSMLKKALSCICQGKLEVHMCTKRPVEGAVQLLKG</sequence>
<dbReference type="InterPro" id="IPR043129">
    <property type="entry name" value="ATPase_NBD"/>
</dbReference>
<keyword evidence="3" id="KW-1185">Reference proteome</keyword>
<dbReference type="Gene3D" id="3.30.420.40">
    <property type="match status" value="2"/>
</dbReference>
<dbReference type="InterPro" id="IPR002731">
    <property type="entry name" value="ATPase_BadF"/>
</dbReference>
<dbReference type="Pfam" id="PF01869">
    <property type="entry name" value="BcrAD_BadFG"/>
    <property type="match status" value="1"/>
</dbReference>
<dbReference type="SUPFAM" id="SSF53067">
    <property type="entry name" value="Actin-like ATPase domain"/>
    <property type="match status" value="2"/>
</dbReference>
<dbReference type="Proteomes" id="UP001644719">
    <property type="component" value="Unassembled WGS sequence"/>
</dbReference>
<accession>A0ABX2H9Q7</accession>
<name>A0ABX2H9Q7_9FIRM</name>
<dbReference type="PANTHER" id="PTHR43190:SF3">
    <property type="entry name" value="N-ACETYL-D-GLUCOSAMINE KINASE"/>
    <property type="match status" value="1"/>
</dbReference>
<proteinExistence type="predicted"/>
<evidence type="ECO:0000313" key="3">
    <source>
        <dbReference type="Proteomes" id="UP001644719"/>
    </source>
</evidence>
<dbReference type="EMBL" id="JAAITS010000054">
    <property type="protein sequence ID" value="NSG86924.1"/>
    <property type="molecule type" value="Genomic_DNA"/>
</dbReference>
<gene>
    <name evidence="2" type="ORF">G5B17_16255</name>
</gene>
<organism evidence="2 3">
    <name type="scientific">Blautia faecis</name>
    <dbReference type="NCBI Taxonomy" id="871665"/>
    <lineage>
        <taxon>Bacteria</taxon>
        <taxon>Bacillati</taxon>
        <taxon>Bacillota</taxon>
        <taxon>Clostridia</taxon>
        <taxon>Lachnospirales</taxon>
        <taxon>Lachnospiraceae</taxon>
        <taxon>Blautia</taxon>
    </lineage>
</organism>
<protein>
    <recommendedName>
        <fullName evidence="1">ATPase BadF/BadG/BcrA/BcrD type domain-containing protein</fullName>
    </recommendedName>
</protein>
<dbReference type="PANTHER" id="PTHR43190">
    <property type="entry name" value="N-ACETYL-D-GLUCOSAMINE KINASE"/>
    <property type="match status" value="1"/>
</dbReference>
<comment type="caution">
    <text evidence="2">The sequence shown here is derived from an EMBL/GenBank/DDBJ whole genome shotgun (WGS) entry which is preliminary data.</text>
</comment>
<dbReference type="RefSeq" id="WP_148463090.1">
    <property type="nucleotide sequence ID" value="NZ_JAAITS010000054.1"/>
</dbReference>
<dbReference type="InterPro" id="IPR052519">
    <property type="entry name" value="Euk-type_GlcNAc_Kinase"/>
</dbReference>
<reference evidence="2 3" key="1">
    <citation type="journal article" date="2020" name="Cell Host Microbe">
        <title>Functional and Genomic Variation between Human-Derived Isolates of Lachnospiraceae Reveals Inter- and Intra-Species Diversity.</title>
        <authorList>
            <person name="Sorbara M.T."/>
            <person name="Littmann E.R."/>
            <person name="Fontana E."/>
            <person name="Moody T.U."/>
            <person name="Kohout C.E."/>
            <person name="Gjonbalaj M."/>
            <person name="Eaton V."/>
            <person name="Seok R."/>
            <person name="Leiner I.M."/>
            <person name="Pamer E.G."/>
        </authorList>
    </citation>
    <scope>NUCLEOTIDE SEQUENCE [LARGE SCALE GENOMIC DNA]</scope>
    <source>
        <strain evidence="2 3">MSK.17.74</strain>
    </source>
</reference>
<evidence type="ECO:0000259" key="1">
    <source>
        <dbReference type="Pfam" id="PF01869"/>
    </source>
</evidence>
<evidence type="ECO:0000313" key="2">
    <source>
        <dbReference type="EMBL" id="NSG86924.1"/>
    </source>
</evidence>
<feature type="domain" description="ATPase BadF/BadG/BcrA/BcrD type" evidence="1">
    <location>
        <begin position="5"/>
        <end position="285"/>
    </location>
</feature>